<name>G7VIJ7_9CREN</name>
<dbReference type="CDD" id="cd05403">
    <property type="entry name" value="NT_KNTase_like"/>
    <property type="match status" value="1"/>
</dbReference>
<evidence type="ECO:0000259" key="1">
    <source>
        <dbReference type="Pfam" id="PF01909"/>
    </source>
</evidence>
<evidence type="ECO:0000313" key="2">
    <source>
        <dbReference type="EMBL" id="AET33477.1"/>
    </source>
</evidence>
<dbReference type="GO" id="GO:0016779">
    <property type="term" value="F:nucleotidyltransferase activity"/>
    <property type="evidence" value="ECO:0007669"/>
    <property type="project" value="InterPro"/>
</dbReference>
<sequence length="135" mass="15585">MFERWLEALREVSRAREEEARRLVEELCRRALVVALFGSRARGDYTPLSDWDLLAIVERGDYRVEHRGVGQVVWLPLNKLDEVLGWSMVVLDAVADGKPLCGDSSIFEEVKRRVSRYVEERGLTRTRSGWLPRGV</sequence>
<dbReference type="HOGENOM" id="CLU_136008_0_0_2"/>
<dbReference type="InterPro" id="IPR043519">
    <property type="entry name" value="NT_sf"/>
</dbReference>
<gene>
    <name evidence="2" type="ORF">P186_2083</name>
</gene>
<dbReference type="RefSeq" id="WP_014289302.1">
    <property type="nucleotide sequence ID" value="NC_016645.1"/>
</dbReference>
<organism evidence="2 3">
    <name type="scientific">Pyrobaculum ferrireducens</name>
    <dbReference type="NCBI Taxonomy" id="1104324"/>
    <lineage>
        <taxon>Archaea</taxon>
        <taxon>Thermoproteota</taxon>
        <taxon>Thermoprotei</taxon>
        <taxon>Thermoproteales</taxon>
        <taxon>Thermoproteaceae</taxon>
        <taxon>Pyrobaculum</taxon>
    </lineage>
</organism>
<dbReference type="PANTHER" id="PTHR43449">
    <property type="entry name" value="NUCLEOTIDYLTRANSFERASE"/>
    <property type="match status" value="1"/>
</dbReference>
<dbReference type="GeneID" id="11596570"/>
<dbReference type="OrthoDB" id="9287at2157"/>
<dbReference type="EMBL" id="CP003098">
    <property type="protein sequence ID" value="AET33477.1"/>
    <property type="molecule type" value="Genomic_DNA"/>
</dbReference>
<dbReference type="SUPFAM" id="SSF81301">
    <property type="entry name" value="Nucleotidyltransferase"/>
    <property type="match status" value="1"/>
</dbReference>
<protein>
    <submittedName>
        <fullName evidence="2">DNA polymerase beta domain protein region</fullName>
    </submittedName>
</protein>
<dbReference type="Pfam" id="PF01909">
    <property type="entry name" value="NTP_transf_2"/>
    <property type="match status" value="1"/>
</dbReference>
<proteinExistence type="predicted"/>
<dbReference type="AlphaFoldDB" id="G7VIJ7"/>
<dbReference type="PANTHER" id="PTHR43449:SF3">
    <property type="entry name" value="POLYMERASE NUCLEOTIDYL TRANSFERASE DOMAIN-CONTAINING PROTEIN"/>
    <property type="match status" value="1"/>
</dbReference>
<dbReference type="BioCyc" id="PSP1104324:GJSN-2033-MONOMER"/>
<dbReference type="STRING" id="1104324.P186_2083"/>
<accession>G7VIJ7</accession>
<dbReference type="KEGG" id="pyr:P186_2083"/>
<dbReference type="Gene3D" id="3.30.460.10">
    <property type="entry name" value="Beta Polymerase, domain 2"/>
    <property type="match status" value="1"/>
</dbReference>
<dbReference type="eggNOG" id="arCOG01204">
    <property type="taxonomic scope" value="Archaea"/>
</dbReference>
<feature type="domain" description="Polymerase nucleotidyl transferase" evidence="1">
    <location>
        <begin position="21"/>
        <end position="67"/>
    </location>
</feature>
<dbReference type="Proteomes" id="UP000005867">
    <property type="component" value="Chromosome"/>
</dbReference>
<keyword evidence="3" id="KW-1185">Reference proteome</keyword>
<evidence type="ECO:0000313" key="3">
    <source>
        <dbReference type="Proteomes" id="UP000005867"/>
    </source>
</evidence>
<reference evidence="2 3" key="1">
    <citation type="journal article" date="2012" name="J. Bacteriol.">
        <title>Complete genome sequence of strain 1860, a crenarchaeon of the genus pyrobaculum able to grow with various electron acceptors.</title>
        <authorList>
            <person name="Mardanov A.V."/>
            <person name="Gumerov V.M."/>
            <person name="Slobodkina G.B."/>
            <person name="Beletsky A.V."/>
            <person name="Bonch-Osmolovskaya E.A."/>
            <person name="Ravin N.V."/>
            <person name="Skryabin K.G."/>
        </authorList>
    </citation>
    <scope>NUCLEOTIDE SEQUENCE [LARGE SCALE GENOMIC DNA]</scope>
    <source>
        <strain evidence="2 3">1860</strain>
    </source>
</reference>
<dbReference type="InterPro" id="IPR002934">
    <property type="entry name" value="Polymerase_NTP_transf_dom"/>
</dbReference>